<keyword evidence="2" id="KW-1185">Reference proteome</keyword>
<evidence type="ECO:0000313" key="1">
    <source>
        <dbReference type="EMBL" id="RNA11565.1"/>
    </source>
</evidence>
<evidence type="ECO:0000313" key="2">
    <source>
        <dbReference type="Proteomes" id="UP000276133"/>
    </source>
</evidence>
<name>A0A3M7QKR8_BRAPC</name>
<reference evidence="1 2" key="1">
    <citation type="journal article" date="2018" name="Sci. Rep.">
        <title>Genomic signatures of local adaptation to the degree of environmental predictability in rotifers.</title>
        <authorList>
            <person name="Franch-Gras L."/>
            <person name="Hahn C."/>
            <person name="Garcia-Roger E.M."/>
            <person name="Carmona M.J."/>
            <person name="Serra M."/>
            <person name="Gomez A."/>
        </authorList>
    </citation>
    <scope>NUCLEOTIDE SEQUENCE [LARGE SCALE GENOMIC DNA]</scope>
    <source>
        <strain evidence="1">HYR1</strain>
    </source>
</reference>
<protein>
    <submittedName>
        <fullName evidence="1">Uncharacterized protein</fullName>
    </submittedName>
</protein>
<dbReference type="EMBL" id="REGN01005924">
    <property type="protein sequence ID" value="RNA11565.1"/>
    <property type="molecule type" value="Genomic_DNA"/>
</dbReference>
<dbReference type="Proteomes" id="UP000276133">
    <property type="component" value="Unassembled WGS sequence"/>
</dbReference>
<sequence>MRTTSQSSMTHFKFTYPPLYSGCRDFRQISFGKFNFNIIDSTSINSQELMLDTDIQINTNN</sequence>
<accession>A0A3M7QKR8</accession>
<dbReference type="AlphaFoldDB" id="A0A3M7QKR8"/>
<organism evidence="1 2">
    <name type="scientific">Brachionus plicatilis</name>
    <name type="common">Marine rotifer</name>
    <name type="synonym">Brachionus muelleri</name>
    <dbReference type="NCBI Taxonomy" id="10195"/>
    <lineage>
        <taxon>Eukaryota</taxon>
        <taxon>Metazoa</taxon>
        <taxon>Spiralia</taxon>
        <taxon>Gnathifera</taxon>
        <taxon>Rotifera</taxon>
        <taxon>Eurotatoria</taxon>
        <taxon>Monogononta</taxon>
        <taxon>Pseudotrocha</taxon>
        <taxon>Ploima</taxon>
        <taxon>Brachionidae</taxon>
        <taxon>Brachionus</taxon>
    </lineage>
</organism>
<gene>
    <name evidence="1" type="ORF">BpHYR1_014650</name>
</gene>
<comment type="caution">
    <text evidence="1">The sequence shown here is derived from an EMBL/GenBank/DDBJ whole genome shotgun (WGS) entry which is preliminary data.</text>
</comment>
<proteinExistence type="predicted"/>